<dbReference type="Ensembl" id="ENSAMXT00005002853.1">
    <property type="protein sequence ID" value="ENSAMXP00005002545.1"/>
    <property type="gene ID" value="ENSAMXG00005001472.1"/>
</dbReference>
<dbReference type="AlphaFoldDB" id="A0A8B9GZQ5"/>
<protein>
    <submittedName>
        <fullName evidence="1">Uncharacterized protein</fullName>
    </submittedName>
</protein>
<name>A0A8B9GZQ5_ASTMX</name>
<organism evidence="1 2">
    <name type="scientific">Astyanax mexicanus</name>
    <name type="common">Blind cave fish</name>
    <name type="synonym">Astyanax fasciatus mexicanus</name>
    <dbReference type="NCBI Taxonomy" id="7994"/>
    <lineage>
        <taxon>Eukaryota</taxon>
        <taxon>Metazoa</taxon>
        <taxon>Chordata</taxon>
        <taxon>Craniata</taxon>
        <taxon>Vertebrata</taxon>
        <taxon>Euteleostomi</taxon>
        <taxon>Actinopterygii</taxon>
        <taxon>Neopterygii</taxon>
        <taxon>Teleostei</taxon>
        <taxon>Ostariophysi</taxon>
        <taxon>Characiformes</taxon>
        <taxon>Characoidei</taxon>
        <taxon>Acestrorhamphidae</taxon>
        <taxon>Acestrorhamphinae</taxon>
        <taxon>Astyanax</taxon>
    </lineage>
</organism>
<dbReference type="Proteomes" id="UP000694621">
    <property type="component" value="Unplaced"/>
</dbReference>
<evidence type="ECO:0000313" key="2">
    <source>
        <dbReference type="Proteomes" id="UP000694621"/>
    </source>
</evidence>
<reference evidence="1" key="1">
    <citation type="submission" date="2025-08" db="UniProtKB">
        <authorList>
            <consortium name="Ensembl"/>
        </authorList>
    </citation>
    <scope>IDENTIFICATION</scope>
</reference>
<dbReference type="Pfam" id="PF12251">
    <property type="entry name" value="SNAPC3"/>
    <property type="match status" value="1"/>
</dbReference>
<dbReference type="InterPro" id="IPR022042">
    <property type="entry name" value="snRNA-activating_su3"/>
</dbReference>
<sequence>TGQVCPQPLTQVSTCGDHYKSAFFFFEGTFYNDMRFPECRDISTCLYETKYPFRHLLAILAILATQYVSINSLNPLSEPPDLPDRMHVQSLSSDPPLVIKAYKW</sequence>
<evidence type="ECO:0000313" key="1">
    <source>
        <dbReference type="Ensembl" id="ENSAMXP00005002545.1"/>
    </source>
</evidence>
<proteinExistence type="predicted"/>
<accession>A0A8B9GZQ5</accession>